<evidence type="ECO:0000256" key="2">
    <source>
        <dbReference type="ARBA" id="ARBA00004496"/>
    </source>
</evidence>
<dbReference type="InterPro" id="IPR038739">
    <property type="entry name" value="ARMC8/Vid28"/>
</dbReference>
<evidence type="ECO:0000256" key="6">
    <source>
        <dbReference type="SAM" id="MobiDB-lite"/>
    </source>
</evidence>
<feature type="region of interest" description="Disordered" evidence="6">
    <location>
        <begin position="590"/>
        <end position="625"/>
    </location>
</feature>
<feature type="region of interest" description="Disordered" evidence="6">
    <location>
        <begin position="754"/>
        <end position="776"/>
    </location>
</feature>
<keyword evidence="8" id="KW-1185">Reference proteome</keyword>
<name>A0AAV9HKP5_9PEZI</name>
<dbReference type="EMBL" id="MU865015">
    <property type="protein sequence ID" value="KAK4460303.1"/>
    <property type="molecule type" value="Genomic_DNA"/>
</dbReference>
<evidence type="ECO:0000313" key="8">
    <source>
        <dbReference type="Proteomes" id="UP001321749"/>
    </source>
</evidence>
<evidence type="ECO:0000256" key="3">
    <source>
        <dbReference type="ARBA" id="ARBA00022490"/>
    </source>
</evidence>
<keyword evidence="4" id="KW-0677">Repeat</keyword>
<dbReference type="Proteomes" id="UP001321749">
    <property type="component" value="Unassembled WGS sequence"/>
</dbReference>
<reference evidence="7" key="2">
    <citation type="submission" date="2023-06" db="EMBL/GenBank/DDBJ databases">
        <authorList>
            <consortium name="Lawrence Berkeley National Laboratory"/>
            <person name="Mondo S.J."/>
            <person name="Hensen N."/>
            <person name="Bonometti L."/>
            <person name="Westerberg I."/>
            <person name="Brannstrom I.O."/>
            <person name="Guillou S."/>
            <person name="Cros-Aarteil S."/>
            <person name="Calhoun S."/>
            <person name="Haridas S."/>
            <person name="Kuo A."/>
            <person name="Pangilinan J."/>
            <person name="Riley R."/>
            <person name="Labutti K."/>
            <person name="Andreopoulos B."/>
            <person name="Lipzen A."/>
            <person name="Chen C."/>
            <person name="Yanf M."/>
            <person name="Daum C."/>
            <person name="Ng V."/>
            <person name="Clum A."/>
            <person name="Steindorff A."/>
            <person name="Ohm R."/>
            <person name="Martin F."/>
            <person name="Silar P."/>
            <person name="Natvig D."/>
            <person name="Lalanne C."/>
            <person name="Gautier V."/>
            <person name="Ament-Velasquez S.L."/>
            <person name="Kruys A."/>
            <person name="Hutchinson M.I."/>
            <person name="Powell A.J."/>
            <person name="Barry K."/>
            <person name="Miller A.N."/>
            <person name="Grigoriev I.V."/>
            <person name="Debuchy R."/>
            <person name="Gladieux P."/>
            <person name="Thoren M.H."/>
            <person name="Johannesson H."/>
        </authorList>
    </citation>
    <scope>NUCLEOTIDE SEQUENCE</scope>
    <source>
        <strain evidence="7">PSN324</strain>
    </source>
</reference>
<comment type="caution">
    <text evidence="7">The sequence shown here is derived from an EMBL/GenBank/DDBJ whole genome shotgun (WGS) entry which is preliminary data.</text>
</comment>
<dbReference type="Pfam" id="PF00514">
    <property type="entry name" value="Arm"/>
    <property type="match status" value="1"/>
</dbReference>
<feature type="region of interest" description="Disordered" evidence="6">
    <location>
        <begin position="513"/>
        <end position="544"/>
    </location>
</feature>
<comment type="subcellular location">
    <subcellularLocation>
        <location evidence="2">Cytoplasm</location>
    </subcellularLocation>
    <subcellularLocation>
        <location evidence="1">Nucleus</location>
    </subcellularLocation>
</comment>
<dbReference type="InterPro" id="IPR011989">
    <property type="entry name" value="ARM-like"/>
</dbReference>
<dbReference type="SMART" id="SM00185">
    <property type="entry name" value="ARM"/>
    <property type="match status" value="4"/>
</dbReference>
<feature type="compositionally biased region" description="Polar residues" evidence="6">
    <location>
        <begin position="513"/>
        <end position="524"/>
    </location>
</feature>
<dbReference type="InterPro" id="IPR016024">
    <property type="entry name" value="ARM-type_fold"/>
</dbReference>
<evidence type="ECO:0000313" key="7">
    <source>
        <dbReference type="EMBL" id="KAK4460303.1"/>
    </source>
</evidence>
<feature type="compositionally biased region" description="Basic and acidic residues" evidence="6">
    <location>
        <begin position="597"/>
        <end position="613"/>
    </location>
</feature>
<dbReference type="GO" id="GO:0034657">
    <property type="term" value="C:GID complex"/>
    <property type="evidence" value="ECO:0007669"/>
    <property type="project" value="TreeGrafter"/>
</dbReference>
<dbReference type="GO" id="GO:0043161">
    <property type="term" value="P:proteasome-mediated ubiquitin-dependent protein catabolic process"/>
    <property type="evidence" value="ECO:0007669"/>
    <property type="project" value="TreeGrafter"/>
</dbReference>
<dbReference type="AlphaFoldDB" id="A0AAV9HKP5"/>
<dbReference type="Gene3D" id="1.25.10.10">
    <property type="entry name" value="Leucine-rich Repeat Variant"/>
    <property type="match status" value="4"/>
</dbReference>
<dbReference type="SUPFAM" id="SSF48371">
    <property type="entry name" value="ARM repeat"/>
    <property type="match status" value="2"/>
</dbReference>
<protein>
    <submittedName>
        <fullName evidence="7">Armadillo-type protein</fullName>
    </submittedName>
</protein>
<gene>
    <name evidence="7" type="ORF">QBC42DRAFT_107188</name>
</gene>
<feature type="compositionally biased region" description="Low complexity" evidence="6">
    <location>
        <begin position="525"/>
        <end position="536"/>
    </location>
</feature>
<organism evidence="7 8">
    <name type="scientific">Cladorrhinum samala</name>
    <dbReference type="NCBI Taxonomy" id="585594"/>
    <lineage>
        <taxon>Eukaryota</taxon>
        <taxon>Fungi</taxon>
        <taxon>Dikarya</taxon>
        <taxon>Ascomycota</taxon>
        <taxon>Pezizomycotina</taxon>
        <taxon>Sordariomycetes</taxon>
        <taxon>Sordariomycetidae</taxon>
        <taxon>Sordariales</taxon>
        <taxon>Podosporaceae</taxon>
        <taxon>Cladorrhinum</taxon>
    </lineage>
</organism>
<accession>A0AAV9HKP5</accession>
<evidence type="ECO:0000256" key="4">
    <source>
        <dbReference type="ARBA" id="ARBA00022737"/>
    </source>
</evidence>
<evidence type="ECO:0000256" key="5">
    <source>
        <dbReference type="ARBA" id="ARBA00023242"/>
    </source>
</evidence>
<dbReference type="PANTHER" id="PTHR15651">
    <property type="entry name" value="ARMADILLO REPEAT-CONTAINING PROTEIN 8"/>
    <property type="match status" value="1"/>
</dbReference>
<keyword evidence="3" id="KW-0963">Cytoplasm</keyword>
<reference evidence="7" key="1">
    <citation type="journal article" date="2023" name="Mol. Phylogenet. Evol.">
        <title>Genome-scale phylogeny and comparative genomics of the fungal order Sordariales.</title>
        <authorList>
            <person name="Hensen N."/>
            <person name="Bonometti L."/>
            <person name="Westerberg I."/>
            <person name="Brannstrom I.O."/>
            <person name="Guillou S."/>
            <person name="Cros-Aarteil S."/>
            <person name="Calhoun S."/>
            <person name="Haridas S."/>
            <person name="Kuo A."/>
            <person name="Mondo S."/>
            <person name="Pangilinan J."/>
            <person name="Riley R."/>
            <person name="LaButti K."/>
            <person name="Andreopoulos B."/>
            <person name="Lipzen A."/>
            <person name="Chen C."/>
            <person name="Yan M."/>
            <person name="Daum C."/>
            <person name="Ng V."/>
            <person name="Clum A."/>
            <person name="Steindorff A."/>
            <person name="Ohm R.A."/>
            <person name="Martin F."/>
            <person name="Silar P."/>
            <person name="Natvig D.O."/>
            <person name="Lalanne C."/>
            <person name="Gautier V."/>
            <person name="Ament-Velasquez S.L."/>
            <person name="Kruys A."/>
            <person name="Hutchinson M.I."/>
            <person name="Powell A.J."/>
            <person name="Barry K."/>
            <person name="Miller A.N."/>
            <person name="Grigoriev I.V."/>
            <person name="Debuchy R."/>
            <person name="Gladieux P."/>
            <person name="Hiltunen Thoren M."/>
            <person name="Johannesson H."/>
        </authorList>
    </citation>
    <scope>NUCLEOTIDE SEQUENCE</scope>
    <source>
        <strain evidence="7">PSN324</strain>
    </source>
</reference>
<dbReference type="PANTHER" id="PTHR15651:SF7">
    <property type="entry name" value="ARMADILLO REPEAT-CONTAINING PROTEIN 8"/>
    <property type="match status" value="1"/>
</dbReference>
<dbReference type="InterPro" id="IPR000225">
    <property type="entry name" value="Armadillo"/>
</dbReference>
<dbReference type="GO" id="GO:0005737">
    <property type="term" value="C:cytoplasm"/>
    <property type="evidence" value="ECO:0007669"/>
    <property type="project" value="UniProtKB-SubCell"/>
</dbReference>
<keyword evidence="5" id="KW-0539">Nucleus</keyword>
<proteinExistence type="predicted"/>
<sequence length="1024" mass="111603">MARVQSPPLFSQLRAARNYTEQAAALRNLRDEIVGHVQQKERWVESGILDSLVQALQSNAPSPSRLNGKESRGYYDPYATLTEDQTVRLLSLQLLASFACGGPSFLEPLHAVGAVPSALSCISPFDNHPKLVLFALRVILNITEATALAPPGSDDTSALSEALFAPGCLEALYAILAQPQADAVIQEQKRLVSTLITLLCKGSHHQSALADIGILDALASMLASFVVWRGEVIPGAESRGAVDGLISLIPEPAPPGANLALTLEAISTIIADSRFRAYALLCSPAIMAVFPSIEISTAGGQNARVAWDALESHGYGNSNGKSAGAMEYLLPPIPISQPRGVVPAQFSQFPQASSISNRDSNNARSSSFKFTGLEASGEDADTDEPGSPLIPWLIHLARSTHGLERVMAASVLTSLYKAGFASPDREQALAYLVVPLLCELIREHDKEMPTSMQQIPRVEAEVAKDWAILERAPEVLARLVGDSECLQQAAHECGAIPLAAKLLKDAYDPMLSQSPAKQWTPNPDSSISSDQLSPSSRLGPPGQVPVYAHRIKMRDTALKLVAAMATQKDEYQKALSEQDVVPYIVESLTSKPRKPRNAKEKQAAEEEGEKAQEGPEPSPYGHNPNMVITAACHALRAIARSVSIVRTTLQDHEVWQPILKLLRNPDTEVQIAASSSVINLLTSCSPMVEPLVKAGIVKVLCEHAHSHDPGLRLNSLWALKHLVLEADFSLRKQMLEELEPGWLVQLISDDSAEEEGINSARQRRAPDADSDEDMDADNTAAAYEEENSRAWVWQVLARDHLAPAINTILANSQRIQLANIRLQAVRETETNPARKARNESMAIQEQGLGFIRNLTMLMDKGEQTEIIDHLFSVLGQDRLFGILADKLKVRVVGAYGRRYSKGRDTVVLYPQARIVENLTYILVHIAASVPRHRQLVIAQTELLKLLGGHFNSKDVGVRRALCHLFDNLSCLESEEDRQPCLQRAMELEKLGVLAKLEGLEAGDVDLDVRERAKAVVAQMKAPTA</sequence>
<evidence type="ECO:0000256" key="1">
    <source>
        <dbReference type="ARBA" id="ARBA00004123"/>
    </source>
</evidence>
<dbReference type="GO" id="GO:0005634">
    <property type="term" value="C:nucleus"/>
    <property type="evidence" value="ECO:0007669"/>
    <property type="project" value="UniProtKB-SubCell"/>
</dbReference>